<feature type="transmembrane region" description="Helical" evidence="7">
    <location>
        <begin position="66"/>
        <end position="83"/>
    </location>
</feature>
<dbReference type="Proteomes" id="UP001589707">
    <property type="component" value="Unassembled WGS sequence"/>
</dbReference>
<keyword evidence="3 7" id="KW-0812">Transmembrane</keyword>
<keyword evidence="5 7" id="KW-0472">Membrane</keyword>
<dbReference type="NCBIfam" id="TIGR00360">
    <property type="entry name" value="ComEC_N-term"/>
    <property type="match status" value="1"/>
</dbReference>
<keyword evidence="10" id="KW-1185">Reference proteome</keyword>
<evidence type="ECO:0000313" key="10">
    <source>
        <dbReference type="Proteomes" id="UP001589707"/>
    </source>
</evidence>
<accession>A0ABV5X317</accession>
<feature type="transmembrane region" description="Helical" evidence="7">
    <location>
        <begin position="95"/>
        <end position="117"/>
    </location>
</feature>
<dbReference type="PANTHER" id="PTHR30619:SF1">
    <property type="entry name" value="RECOMBINATION PROTEIN 2"/>
    <property type="match status" value="1"/>
</dbReference>
<name>A0ABV5X317_9MICO</name>
<evidence type="ECO:0000259" key="8">
    <source>
        <dbReference type="SMART" id="SM00849"/>
    </source>
</evidence>
<proteinExistence type="predicted"/>
<organism evidence="9 10">
    <name type="scientific">Brevibacterium otitidis</name>
    <dbReference type="NCBI Taxonomy" id="53364"/>
    <lineage>
        <taxon>Bacteria</taxon>
        <taxon>Bacillati</taxon>
        <taxon>Actinomycetota</taxon>
        <taxon>Actinomycetes</taxon>
        <taxon>Micrococcales</taxon>
        <taxon>Brevibacteriaceae</taxon>
        <taxon>Brevibacterium</taxon>
    </lineage>
</organism>
<protein>
    <submittedName>
        <fullName evidence="9">ComEC/Rec2 family competence protein</fullName>
    </submittedName>
</protein>
<dbReference type="Gene3D" id="3.60.15.10">
    <property type="entry name" value="Ribonuclease Z/Hydroxyacylglutathione hydrolase-like"/>
    <property type="match status" value="1"/>
</dbReference>
<evidence type="ECO:0000256" key="3">
    <source>
        <dbReference type="ARBA" id="ARBA00022692"/>
    </source>
</evidence>
<feature type="transmembrane region" description="Helical" evidence="7">
    <location>
        <begin position="345"/>
        <end position="364"/>
    </location>
</feature>
<evidence type="ECO:0000256" key="2">
    <source>
        <dbReference type="ARBA" id="ARBA00022475"/>
    </source>
</evidence>
<reference evidence="9 10" key="1">
    <citation type="submission" date="2024-09" db="EMBL/GenBank/DDBJ databases">
        <authorList>
            <person name="Sun Q."/>
            <person name="Mori K."/>
        </authorList>
    </citation>
    <scope>NUCLEOTIDE SEQUENCE [LARGE SCALE GENOMIC DNA]</scope>
    <source>
        <strain evidence="9 10">JCM 11683</strain>
    </source>
</reference>
<dbReference type="InterPro" id="IPR001279">
    <property type="entry name" value="Metallo-B-lactamas"/>
</dbReference>
<feature type="transmembrane region" description="Helical" evidence="7">
    <location>
        <begin position="473"/>
        <end position="493"/>
    </location>
</feature>
<feature type="domain" description="Metallo-beta-lactamase" evidence="8">
    <location>
        <begin position="536"/>
        <end position="703"/>
    </location>
</feature>
<dbReference type="Pfam" id="PF03772">
    <property type="entry name" value="Competence"/>
    <property type="match status" value="1"/>
</dbReference>
<evidence type="ECO:0000256" key="7">
    <source>
        <dbReference type="SAM" id="Phobius"/>
    </source>
</evidence>
<dbReference type="InterPro" id="IPR036866">
    <property type="entry name" value="RibonucZ/Hydroxyglut_hydro"/>
</dbReference>
<evidence type="ECO:0000256" key="4">
    <source>
        <dbReference type="ARBA" id="ARBA00022989"/>
    </source>
</evidence>
<evidence type="ECO:0000256" key="5">
    <source>
        <dbReference type="ARBA" id="ARBA00023136"/>
    </source>
</evidence>
<dbReference type="PANTHER" id="PTHR30619">
    <property type="entry name" value="DNA INTERNALIZATION/COMPETENCE PROTEIN COMEC/REC2"/>
    <property type="match status" value="1"/>
</dbReference>
<evidence type="ECO:0000313" key="9">
    <source>
        <dbReference type="EMBL" id="MFB9776828.1"/>
    </source>
</evidence>
<dbReference type="RefSeq" id="WP_376840683.1">
    <property type="nucleotide sequence ID" value="NZ_JBHMAU010000066.1"/>
</dbReference>
<feature type="transmembrane region" description="Helical" evidence="7">
    <location>
        <begin position="323"/>
        <end position="339"/>
    </location>
</feature>
<dbReference type="SUPFAM" id="SSF56281">
    <property type="entry name" value="Metallo-hydrolase/oxidoreductase"/>
    <property type="match status" value="1"/>
</dbReference>
<feature type="transmembrane region" description="Helical" evidence="7">
    <location>
        <begin position="277"/>
        <end position="294"/>
    </location>
</feature>
<dbReference type="EMBL" id="JBHMAU010000066">
    <property type="protein sequence ID" value="MFB9776828.1"/>
    <property type="molecule type" value="Genomic_DNA"/>
</dbReference>
<feature type="transmembrane region" description="Helical" evidence="7">
    <location>
        <begin position="248"/>
        <end position="270"/>
    </location>
</feature>
<evidence type="ECO:0000256" key="1">
    <source>
        <dbReference type="ARBA" id="ARBA00004651"/>
    </source>
</evidence>
<dbReference type="InterPro" id="IPR052159">
    <property type="entry name" value="Competence_DNA_uptake"/>
</dbReference>
<gene>
    <name evidence="9" type="ORF">ACFFN1_10535</name>
</gene>
<dbReference type="SMART" id="SM00849">
    <property type="entry name" value="Lactamase_B"/>
    <property type="match status" value="1"/>
</dbReference>
<dbReference type="Pfam" id="PF00753">
    <property type="entry name" value="Lactamase_B"/>
    <property type="match status" value="1"/>
</dbReference>
<feature type="transmembrane region" description="Helical" evidence="7">
    <location>
        <begin position="376"/>
        <end position="396"/>
    </location>
</feature>
<keyword evidence="4 7" id="KW-1133">Transmembrane helix</keyword>
<sequence>MTTDTSASGQAEPRRTPSSVPEGTAPCWGVWVSTLLLHRAGLHRLIVTAAAAWIAASGVFTARSVLITGGLLATASAAILLTVRFKQSSGRQLAGWILSAVLLAAAVAALIGAARIVQPTETTLYSGPALIAAESQATATGSYRTEILTDYGPASALSQQPLPTAGSHTIVRAELHPSGAETVAFIRGTPQIRSRPAPIWQLRAHLRHMLATASGTAHDGGRLLPGLVIGDVSQIGDDLSEAMRTVSLSHVTAVSGANITIVSLAVLWATGFALRGRFSRIIVAVIVTAGYVFIVGPEPSVTRAAGMGLVGALAMLRGTRTASLALLAAGIIAVLIYRPGLSTSVGFHLSVSATAALIILGRPVTELLTAWRLPRFLAAALAVPLSAQAGVTPVLISIDSTLSAWSVPANALAAPAVAPATLLGMVVLACGLLPFGEVIAAVLAAPANWCAWWIAAVARVCAALPASELPWPVGLLGISLSCVVIAGLCLLVIEHRRARRFGAGIIAAAMLAGLLIPGIRTPVSADWRVMFCDVGQGSATLISLPGDDVLVIDTGEDDSHIDICLDRTGDRRVHLMISHFDVDHYGGYAGTAEGREVAAVYFPAAAAEDPGLAEIARDLPDAEQIPVSAGQQYQFGTIRWTILWPLPTATAHEAQRDSNAVSLVVHADLGEFSVLIPGDVGAEAQRQLAAATPPVDVLAAPHHGSGDIDEAFFHAARPRLGIVSVGADNTYGHPTTRALAAFGASPVLRTDECATIVIDVDRQVTSGCQSFVLG</sequence>
<keyword evidence="2" id="KW-1003">Cell membrane</keyword>
<comment type="caution">
    <text evidence="9">The sequence shown here is derived from an EMBL/GenBank/DDBJ whole genome shotgun (WGS) entry which is preliminary data.</text>
</comment>
<feature type="transmembrane region" description="Helical" evidence="7">
    <location>
        <begin position="500"/>
        <end position="519"/>
    </location>
</feature>
<evidence type="ECO:0000256" key="6">
    <source>
        <dbReference type="SAM" id="MobiDB-lite"/>
    </source>
</evidence>
<feature type="region of interest" description="Disordered" evidence="6">
    <location>
        <begin position="1"/>
        <end position="21"/>
    </location>
</feature>
<dbReference type="InterPro" id="IPR004477">
    <property type="entry name" value="ComEC_N"/>
</dbReference>
<feature type="transmembrane region" description="Helical" evidence="7">
    <location>
        <begin position="416"/>
        <end position="443"/>
    </location>
</feature>
<comment type="subcellular location">
    <subcellularLocation>
        <location evidence="1">Cell membrane</location>
        <topology evidence="1">Multi-pass membrane protein</topology>
    </subcellularLocation>
</comment>